<evidence type="ECO:0000313" key="2">
    <source>
        <dbReference type="Proteomes" id="UP001529510"/>
    </source>
</evidence>
<keyword evidence="2" id="KW-1185">Reference proteome</keyword>
<dbReference type="Proteomes" id="UP001529510">
    <property type="component" value="Unassembled WGS sequence"/>
</dbReference>
<reference evidence="1 2" key="1">
    <citation type="submission" date="2024-05" db="EMBL/GenBank/DDBJ databases">
        <title>Genome sequencing and assembly of Indian major carp, Cirrhinus mrigala (Hamilton, 1822).</title>
        <authorList>
            <person name="Mohindra V."/>
            <person name="Chowdhury L.M."/>
            <person name="Lal K."/>
            <person name="Jena J.K."/>
        </authorList>
    </citation>
    <scope>NUCLEOTIDE SEQUENCE [LARGE SCALE GENOMIC DNA]</scope>
    <source>
        <strain evidence="1">CM1030</strain>
        <tissue evidence="1">Blood</tissue>
    </source>
</reference>
<proteinExistence type="predicted"/>
<dbReference type="AlphaFoldDB" id="A0ABD0R8N3"/>
<protein>
    <submittedName>
        <fullName evidence="1">Uncharacterized protein</fullName>
    </submittedName>
</protein>
<organism evidence="1 2">
    <name type="scientific">Cirrhinus mrigala</name>
    <name type="common">Mrigala</name>
    <dbReference type="NCBI Taxonomy" id="683832"/>
    <lineage>
        <taxon>Eukaryota</taxon>
        <taxon>Metazoa</taxon>
        <taxon>Chordata</taxon>
        <taxon>Craniata</taxon>
        <taxon>Vertebrata</taxon>
        <taxon>Euteleostomi</taxon>
        <taxon>Actinopterygii</taxon>
        <taxon>Neopterygii</taxon>
        <taxon>Teleostei</taxon>
        <taxon>Ostariophysi</taxon>
        <taxon>Cypriniformes</taxon>
        <taxon>Cyprinidae</taxon>
        <taxon>Labeoninae</taxon>
        <taxon>Labeonini</taxon>
        <taxon>Cirrhinus</taxon>
    </lineage>
</organism>
<sequence length="58" mass="6353">AKKKNKPLNLKIHSSVAGSCENLPTQRSPLHSDHSLRSFFFPNFVPSTPPVHSDTPSA</sequence>
<accession>A0ABD0R8N3</accession>
<feature type="non-terminal residue" evidence="1">
    <location>
        <position position="58"/>
    </location>
</feature>
<evidence type="ECO:0000313" key="1">
    <source>
        <dbReference type="EMBL" id="KAL0194000.1"/>
    </source>
</evidence>
<comment type="caution">
    <text evidence="1">The sequence shown here is derived from an EMBL/GenBank/DDBJ whole genome shotgun (WGS) entry which is preliminary data.</text>
</comment>
<name>A0ABD0R8N3_CIRMR</name>
<feature type="non-terminal residue" evidence="1">
    <location>
        <position position="1"/>
    </location>
</feature>
<gene>
    <name evidence="1" type="ORF">M9458_012296</name>
</gene>
<dbReference type="EMBL" id="JAMKFB020000005">
    <property type="protein sequence ID" value="KAL0194000.1"/>
    <property type="molecule type" value="Genomic_DNA"/>
</dbReference>